<keyword evidence="2 4" id="KW-0547">Nucleotide-binding</keyword>
<dbReference type="Proteomes" id="UP001302676">
    <property type="component" value="Unassembled WGS sequence"/>
</dbReference>
<evidence type="ECO:0000256" key="3">
    <source>
        <dbReference type="ARBA" id="ARBA00022840"/>
    </source>
</evidence>
<dbReference type="InterPro" id="IPR001245">
    <property type="entry name" value="Ser-Thr/Tyr_kinase_cat_dom"/>
</dbReference>
<reference evidence="7" key="2">
    <citation type="submission" date="2023-05" db="EMBL/GenBank/DDBJ databases">
        <authorList>
            <consortium name="Lawrence Berkeley National Laboratory"/>
            <person name="Steindorff A."/>
            <person name="Hensen N."/>
            <person name="Bonometti L."/>
            <person name="Westerberg I."/>
            <person name="Brannstrom I.O."/>
            <person name="Guillou S."/>
            <person name="Cros-Aarteil S."/>
            <person name="Calhoun S."/>
            <person name="Haridas S."/>
            <person name="Kuo A."/>
            <person name="Mondo S."/>
            <person name="Pangilinan J."/>
            <person name="Riley R."/>
            <person name="Labutti K."/>
            <person name="Andreopoulos B."/>
            <person name="Lipzen A."/>
            <person name="Chen C."/>
            <person name="Yanf M."/>
            <person name="Daum C."/>
            <person name="Ng V."/>
            <person name="Clum A."/>
            <person name="Ohm R."/>
            <person name="Martin F."/>
            <person name="Silar P."/>
            <person name="Natvig D."/>
            <person name="Lalanne C."/>
            <person name="Gautier V."/>
            <person name="Ament-Velasquez S.L."/>
            <person name="Kruys A."/>
            <person name="Hutchinson M.I."/>
            <person name="Powell A.J."/>
            <person name="Barry K."/>
            <person name="Miller A.N."/>
            <person name="Grigoriev I.V."/>
            <person name="Debuchy R."/>
            <person name="Gladieux P."/>
            <person name="Thoren M.H."/>
            <person name="Johannesson H."/>
        </authorList>
    </citation>
    <scope>NUCLEOTIDE SEQUENCE</scope>
    <source>
        <strain evidence="7">CBS 141.50</strain>
    </source>
</reference>
<dbReference type="EMBL" id="MU853556">
    <property type="protein sequence ID" value="KAK4147391.1"/>
    <property type="molecule type" value="Genomic_DNA"/>
</dbReference>
<dbReference type="CDD" id="cd00180">
    <property type="entry name" value="PKc"/>
    <property type="match status" value="1"/>
</dbReference>
<keyword evidence="1" id="KW-0723">Serine/threonine-protein kinase</keyword>
<accession>A0AAN6VC62</accession>
<feature type="region of interest" description="Disordered" evidence="5">
    <location>
        <begin position="485"/>
        <end position="744"/>
    </location>
</feature>
<evidence type="ECO:0000313" key="8">
    <source>
        <dbReference type="Proteomes" id="UP001302676"/>
    </source>
</evidence>
<name>A0AAN6VC62_9PEZI</name>
<evidence type="ECO:0000256" key="1">
    <source>
        <dbReference type="ARBA" id="ARBA00022527"/>
    </source>
</evidence>
<evidence type="ECO:0000256" key="5">
    <source>
        <dbReference type="SAM" id="MobiDB-lite"/>
    </source>
</evidence>
<dbReference type="PROSITE" id="PS50011">
    <property type="entry name" value="PROTEIN_KINASE_DOM"/>
    <property type="match status" value="1"/>
</dbReference>
<evidence type="ECO:0000256" key="4">
    <source>
        <dbReference type="PROSITE-ProRule" id="PRU10141"/>
    </source>
</evidence>
<protein>
    <submittedName>
        <fullName evidence="7">Kinase-like domain-containing protein</fullName>
    </submittedName>
</protein>
<dbReference type="Gene3D" id="1.10.510.10">
    <property type="entry name" value="Transferase(Phosphotransferase) domain 1"/>
    <property type="match status" value="1"/>
</dbReference>
<dbReference type="InterPro" id="IPR017441">
    <property type="entry name" value="Protein_kinase_ATP_BS"/>
</dbReference>
<dbReference type="InterPro" id="IPR008271">
    <property type="entry name" value="Ser/Thr_kinase_AS"/>
</dbReference>
<keyword evidence="7" id="KW-0808">Transferase</keyword>
<dbReference type="InterPro" id="IPR051681">
    <property type="entry name" value="Ser/Thr_Kinases-Pseudokinases"/>
</dbReference>
<feature type="domain" description="Protein kinase" evidence="6">
    <location>
        <begin position="69"/>
        <end position="390"/>
    </location>
</feature>
<dbReference type="RefSeq" id="XP_062640762.1">
    <property type="nucleotide sequence ID" value="XM_062785360.1"/>
</dbReference>
<dbReference type="SUPFAM" id="SSF56112">
    <property type="entry name" value="Protein kinase-like (PK-like)"/>
    <property type="match status" value="1"/>
</dbReference>
<feature type="compositionally biased region" description="Polar residues" evidence="5">
    <location>
        <begin position="694"/>
        <end position="704"/>
    </location>
</feature>
<reference evidence="7" key="1">
    <citation type="journal article" date="2023" name="Mol. Phylogenet. Evol.">
        <title>Genome-scale phylogeny and comparative genomics of the fungal order Sordariales.</title>
        <authorList>
            <person name="Hensen N."/>
            <person name="Bonometti L."/>
            <person name="Westerberg I."/>
            <person name="Brannstrom I.O."/>
            <person name="Guillou S."/>
            <person name="Cros-Aarteil S."/>
            <person name="Calhoun S."/>
            <person name="Haridas S."/>
            <person name="Kuo A."/>
            <person name="Mondo S."/>
            <person name="Pangilinan J."/>
            <person name="Riley R."/>
            <person name="LaButti K."/>
            <person name="Andreopoulos B."/>
            <person name="Lipzen A."/>
            <person name="Chen C."/>
            <person name="Yan M."/>
            <person name="Daum C."/>
            <person name="Ng V."/>
            <person name="Clum A."/>
            <person name="Steindorff A."/>
            <person name="Ohm R.A."/>
            <person name="Martin F."/>
            <person name="Silar P."/>
            <person name="Natvig D.O."/>
            <person name="Lalanne C."/>
            <person name="Gautier V."/>
            <person name="Ament-Velasquez S.L."/>
            <person name="Kruys A."/>
            <person name="Hutchinson M.I."/>
            <person name="Powell A.J."/>
            <person name="Barry K."/>
            <person name="Miller A.N."/>
            <person name="Grigoriev I.V."/>
            <person name="Debuchy R."/>
            <person name="Gladieux P."/>
            <person name="Hiltunen Thoren M."/>
            <person name="Johannesson H."/>
        </authorList>
    </citation>
    <scope>NUCLEOTIDE SEQUENCE</scope>
    <source>
        <strain evidence="7">CBS 141.50</strain>
    </source>
</reference>
<sequence>MDDTDGGWQTVMPTSHAAMKRLPHAQLEECERKILVDWEASRSHWSGVGKHLPLDDFTEAKKLHNRLKLACDTPLGSGTFGVVQKVEFLWNNRSICLARKQVRPQNRRQPMSELHAEASLMEKLDHEHIVKLVGTYCIQSSLYLLLWPVAVCSLDILINDIDNLRTDHGDREDIIHRLQALDLKDLSAIDGSRTSAAASSTSRDHCPLEYLRRIMGCITRAVAYCHNSNIRHLDLKPTNILLNPGRVYLADFGVSKDVHGRDNTMTRGMQGTPKWRAPELEEVTADWSMKAADVYSLGLVLLNIFLVVHNAPLDEFDAVLATRVEHGRAHKVLAYLPRVESLALATQEVGDAAAPTFGPKHIIHLITKMLAIDPAERPVIFDVDSELTELGGLEQIYHTRCCKRSNRVLTDRVNTKLRIVIEERDRIRADYKQVAKRLHTLEAMKETYESRLVNERKMHAENIMKMQIQLEAERNARKLAEASLAEMQQGRRQPRPNAPRTTSDRPLMYAAHIPTGPAAMAKRPAPAKAQTHPAPVSQLPPPTTQVRPASPAPSGTNSPRPRPISYSQAAASGVPTRRVSLIPSPAPSAAPPASPNLEQVGYPLRSRNSGSRLPRAINPARSSTPLLNRDQSSTDSTQYSMSDSVFSRMSQSRLSVAETSVAGTPMSARSPATPNTRRDHSPTTIIPPSPNYREPTTQVPTSPSEPHGLGLGLTDRERRESFTSETGTGIDPSERAETESIRDTASVLSSAGAPLESHHDDYRSMLSPVPSGSALSSPRMEHASPETVTAVRRVPALPSAKSWADVARRQRNAEQGRMEAVRPKQVEAKIVEAQ</sequence>
<dbReference type="PANTHER" id="PTHR44329:SF260">
    <property type="entry name" value="PROTEIN KINASE DOMAIN-CONTAINING PROTEIN"/>
    <property type="match status" value="1"/>
</dbReference>
<evidence type="ECO:0000256" key="2">
    <source>
        <dbReference type="ARBA" id="ARBA00022741"/>
    </source>
</evidence>
<keyword evidence="8" id="KW-1185">Reference proteome</keyword>
<comment type="caution">
    <text evidence="7">The sequence shown here is derived from an EMBL/GenBank/DDBJ whole genome shotgun (WGS) entry which is preliminary data.</text>
</comment>
<dbReference type="SMART" id="SM00220">
    <property type="entry name" value="S_TKc"/>
    <property type="match status" value="1"/>
</dbReference>
<dbReference type="Pfam" id="PF07714">
    <property type="entry name" value="PK_Tyr_Ser-Thr"/>
    <property type="match status" value="1"/>
</dbReference>
<gene>
    <name evidence="7" type="ORF">C8A04DRAFT_9114</name>
</gene>
<proteinExistence type="predicted"/>
<feature type="compositionally biased region" description="Basic and acidic residues" evidence="5">
    <location>
        <begin position="732"/>
        <end position="742"/>
    </location>
</feature>
<evidence type="ECO:0000313" key="7">
    <source>
        <dbReference type="EMBL" id="KAK4147391.1"/>
    </source>
</evidence>
<dbReference type="GeneID" id="87821973"/>
<feature type="compositionally biased region" description="Polar residues" evidence="5">
    <location>
        <begin position="620"/>
        <end position="662"/>
    </location>
</feature>
<feature type="binding site" evidence="4">
    <location>
        <position position="100"/>
    </location>
    <ligand>
        <name>ATP</name>
        <dbReference type="ChEBI" id="CHEBI:30616"/>
    </ligand>
</feature>
<keyword evidence="7" id="KW-0418">Kinase</keyword>
<dbReference type="PANTHER" id="PTHR44329">
    <property type="entry name" value="SERINE/THREONINE-PROTEIN KINASE TNNI3K-RELATED"/>
    <property type="match status" value="1"/>
</dbReference>
<keyword evidence="3 4" id="KW-0067">ATP-binding</keyword>
<feature type="compositionally biased region" description="Pro residues" evidence="5">
    <location>
        <begin position="584"/>
        <end position="594"/>
    </location>
</feature>
<organism evidence="7 8">
    <name type="scientific">Dichotomopilus funicola</name>
    <dbReference type="NCBI Taxonomy" id="1934379"/>
    <lineage>
        <taxon>Eukaryota</taxon>
        <taxon>Fungi</taxon>
        <taxon>Dikarya</taxon>
        <taxon>Ascomycota</taxon>
        <taxon>Pezizomycotina</taxon>
        <taxon>Sordariomycetes</taxon>
        <taxon>Sordariomycetidae</taxon>
        <taxon>Sordariales</taxon>
        <taxon>Chaetomiaceae</taxon>
        <taxon>Dichotomopilus</taxon>
    </lineage>
</organism>
<dbReference type="AlphaFoldDB" id="A0AAN6VC62"/>
<dbReference type="GO" id="GO:0005524">
    <property type="term" value="F:ATP binding"/>
    <property type="evidence" value="ECO:0007669"/>
    <property type="project" value="UniProtKB-UniRule"/>
</dbReference>
<dbReference type="PROSITE" id="PS00108">
    <property type="entry name" value="PROTEIN_KINASE_ST"/>
    <property type="match status" value="1"/>
</dbReference>
<dbReference type="GO" id="GO:0004674">
    <property type="term" value="F:protein serine/threonine kinase activity"/>
    <property type="evidence" value="ECO:0007669"/>
    <property type="project" value="TreeGrafter"/>
</dbReference>
<dbReference type="Gene3D" id="3.30.200.20">
    <property type="entry name" value="Phosphorylase Kinase, domain 1"/>
    <property type="match status" value="1"/>
</dbReference>
<dbReference type="InterPro" id="IPR000719">
    <property type="entry name" value="Prot_kinase_dom"/>
</dbReference>
<feature type="compositionally biased region" description="Low complexity" evidence="5">
    <location>
        <begin position="517"/>
        <end position="529"/>
    </location>
</feature>
<dbReference type="PROSITE" id="PS00107">
    <property type="entry name" value="PROTEIN_KINASE_ATP"/>
    <property type="match status" value="1"/>
</dbReference>
<feature type="compositionally biased region" description="Polar residues" evidence="5">
    <location>
        <begin position="553"/>
        <end position="570"/>
    </location>
</feature>
<dbReference type="InterPro" id="IPR011009">
    <property type="entry name" value="Kinase-like_dom_sf"/>
</dbReference>
<evidence type="ECO:0000259" key="6">
    <source>
        <dbReference type="PROSITE" id="PS50011"/>
    </source>
</evidence>